<name>A0A165PF41_9AGAM</name>
<evidence type="ECO:0000313" key="1">
    <source>
        <dbReference type="EMBL" id="KZT20951.1"/>
    </source>
</evidence>
<organism evidence="1 2">
    <name type="scientific">Neolentinus lepideus HHB14362 ss-1</name>
    <dbReference type="NCBI Taxonomy" id="1314782"/>
    <lineage>
        <taxon>Eukaryota</taxon>
        <taxon>Fungi</taxon>
        <taxon>Dikarya</taxon>
        <taxon>Basidiomycota</taxon>
        <taxon>Agaricomycotina</taxon>
        <taxon>Agaricomycetes</taxon>
        <taxon>Gloeophyllales</taxon>
        <taxon>Gloeophyllaceae</taxon>
        <taxon>Neolentinus</taxon>
    </lineage>
</organism>
<dbReference type="Proteomes" id="UP000076761">
    <property type="component" value="Unassembled WGS sequence"/>
</dbReference>
<dbReference type="InParanoid" id="A0A165PF41"/>
<protein>
    <submittedName>
        <fullName evidence="1">Uncharacterized protein</fullName>
    </submittedName>
</protein>
<accession>A0A165PF41</accession>
<dbReference type="EMBL" id="KV425613">
    <property type="protein sequence ID" value="KZT20951.1"/>
    <property type="molecule type" value="Genomic_DNA"/>
</dbReference>
<reference evidence="1 2" key="1">
    <citation type="journal article" date="2016" name="Mol. Biol. Evol.">
        <title>Comparative Genomics of Early-Diverging Mushroom-Forming Fungi Provides Insights into the Origins of Lignocellulose Decay Capabilities.</title>
        <authorList>
            <person name="Nagy L.G."/>
            <person name="Riley R."/>
            <person name="Tritt A."/>
            <person name="Adam C."/>
            <person name="Daum C."/>
            <person name="Floudas D."/>
            <person name="Sun H."/>
            <person name="Yadav J.S."/>
            <person name="Pangilinan J."/>
            <person name="Larsson K.H."/>
            <person name="Matsuura K."/>
            <person name="Barry K."/>
            <person name="Labutti K."/>
            <person name="Kuo R."/>
            <person name="Ohm R.A."/>
            <person name="Bhattacharya S.S."/>
            <person name="Shirouzu T."/>
            <person name="Yoshinaga Y."/>
            <person name="Martin F.M."/>
            <person name="Grigoriev I.V."/>
            <person name="Hibbett D.S."/>
        </authorList>
    </citation>
    <scope>NUCLEOTIDE SEQUENCE [LARGE SCALE GENOMIC DNA]</scope>
    <source>
        <strain evidence="1 2">HHB14362 ss-1</strain>
    </source>
</reference>
<dbReference type="AlphaFoldDB" id="A0A165PF41"/>
<proteinExistence type="predicted"/>
<evidence type="ECO:0000313" key="2">
    <source>
        <dbReference type="Proteomes" id="UP000076761"/>
    </source>
</evidence>
<gene>
    <name evidence="1" type="ORF">NEOLEDRAFT_1151041</name>
</gene>
<sequence length="155" mass="16974">MKGSDHRCSRIASATLQFASVTLRHSGSDSAATLDDDHLYNTMPLHALHYSILWLSAGYIVFSARGSDSVSQSCVGPTSHIVTLDTFTWQLDWNQYALSETEEGITGEESSDSSPQFVAGNLKSRTENDVGFDIAYFDINIAVQLKEMLAICVDC</sequence>
<keyword evidence="2" id="KW-1185">Reference proteome</keyword>